<proteinExistence type="predicted"/>
<sequence>MTPERLTEAYARLFPSRLRKAHLALVAYAEEASPDGWPTPAMVAQFARLYRVPRARLGGLVGLLCRRYPGTTRDAWVDAIRDPERATPHLIRQHDRAVQVALGWCLFSRDLWLPRPVIH</sequence>
<reference evidence="1 2" key="1">
    <citation type="submission" date="2019-01" db="EMBL/GenBank/DDBJ databases">
        <title>Sinorhodobacter populi sp. nov. isolated from the symptomatic bark tissue of Populus euramericana canker.</title>
        <authorList>
            <person name="Xu G."/>
        </authorList>
    </citation>
    <scope>NUCLEOTIDE SEQUENCE [LARGE SCALE GENOMIC DNA]</scope>
    <source>
        <strain evidence="1 2">CGMCC 1.12963</strain>
    </source>
</reference>
<gene>
    <name evidence="1" type="ORF">EOW66_11340</name>
</gene>
<name>A0A3S3PE65_9RHOB</name>
<evidence type="ECO:0000313" key="1">
    <source>
        <dbReference type="EMBL" id="RWR51570.1"/>
    </source>
</evidence>
<protein>
    <submittedName>
        <fullName evidence="1">Uncharacterized protein</fullName>
    </submittedName>
</protein>
<dbReference type="Proteomes" id="UP000288071">
    <property type="component" value="Unassembled WGS sequence"/>
</dbReference>
<comment type="caution">
    <text evidence="1">The sequence shown here is derived from an EMBL/GenBank/DDBJ whole genome shotgun (WGS) entry which is preliminary data.</text>
</comment>
<dbReference type="EMBL" id="SAVA01000006">
    <property type="protein sequence ID" value="RWR51570.1"/>
    <property type="molecule type" value="Genomic_DNA"/>
</dbReference>
<accession>A0A3S3PE65</accession>
<dbReference type="RefSeq" id="WP_128156467.1">
    <property type="nucleotide sequence ID" value="NZ_JBHSOM010000026.1"/>
</dbReference>
<organism evidence="1 2">
    <name type="scientific">Paenirhodobacter huangdaonensis</name>
    <dbReference type="NCBI Taxonomy" id="2501515"/>
    <lineage>
        <taxon>Bacteria</taxon>
        <taxon>Pseudomonadati</taxon>
        <taxon>Pseudomonadota</taxon>
        <taxon>Alphaproteobacteria</taxon>
        <taxon>Rhodobacterales</taxon>
        <taxon>Rhodobacter group</taxon>
        <taxon>Paenirhodobacter</taxon>
    </lineage>
</organism>
<reference evidence="2" key="2">
    <citation type="submission" date="2019-01" db="EMBL/GenBank/DDBJ databases">
        <title>Sinorhodobacter populi sp. nov. isolated from the symptomatic bark tissue of Populus euramericana canker.</title>
        <authorList>
            <person name="Li Y."/>
        </authorList>
    </citation>
    <scope>NUCLEOTIDE SEQUENCE [LARGE SCALE GENOMIC DNA]</scope>
    <source>
        <strain evidence="2">CGMCC 1.12963</strain>
    </source>
</reference>
<dbReference type="AlphaFoldDB" id="A0A3S3PE65"/>
<evidence type="ECO:0000313" key="2">
    <source>
        <dbReference type="Proteomes" id="UP000288071"/>
    </source>
</evidence>
<keyword evidence="2" id="KW-1185">Reference proteome</keyword>